<accession>A0ABD3LIW6</accession>
<protein>
    <submittedName>
        <fullName evidence="2">Uncharacterized protein</fullName>
    </submittedName>
</protein>
<dbReference type="Pfam" id="PF07816">
    <property type="entry name" value="DUF1645"/>
    <property type="match status" value="1"/>
</dbReference>
<dbReference type="PANTHER" id="PTHR33095">
    <property type="entry name" value="OS07G0619500 PROTEIN"/>
    <property type="match status" value="1"/>
</dbReference>
<feature type="compositionally biased region" description="Basic and acidic residues" evidence="1">
    <location>
        <begin position="248"/>
        <end position="265"/>
    </location>
</feature>
<dbReference type="PANTHER" id="PTHR33095:SF23">
    <property type="entry name" value="DUF1645 FAMILY PROTEIN"/>
    <property type="match status" value="1"/>
</dbReference>
<keyword evidence="3" id="KW-1185">Reference proteome</keyword>
<reference evidence="2 3" key="1">
    <citation type="submission" date="2024-11" db="EMBL/GenBank/DDBJ databases">
        <title>Chromosome-level genome assembly of Eucalyptus globulus Labill. provides insights into its genome evolution.</title>
        <authorList>
            <person name="Li X."/>
        </authorList>
    </citation>
    <scope>NUCLEOTIDE SEQUENCE [LARGE SCALE GENOMIC DNA]</scope>
    <source>
        <strain evidence="2">CL2024</strain>
        <tissue evidence="2">Fresh tender leaves</tissue>
    </source>
</reference>
<dbReference type="Proteomes" id="UP001634007">
    <property type="component" value="Unassembled WGS sequence"/>
</dbReference>
<gene>
    <name evidence="2" type="ORF">ACJRO7_012559</name>
</gene>
<feature type="compositionally biased region" description="Basic and acidic residues" evidence="1">
    <location>
        <begin position="25"/>
        <end position="37"/>
    </location>
</feature>
<feature type="compositionally biased region" description="Acidic residues" evidence="1">
    <location>
        <begin position="62"/>
        <end position="76"/>
    </location>
</feature>
<feature type="compositionally biased region" description="Polar residues" evidence="1">
    <location>
        <begin position="10"/>
        <end position="22"/>
    </location>
</feature>
<dbReference type="EMBL" id="JBJKBG010000002">
    <property type="protein sequence ID" value="KAL3751744.1"/>
    <property type="molecule type" value="Genomic_DNA"/>
</dbReference>
<feature type="region of interest" description="Disordered" evidence="1">
    <location>
        <begin position="156"/>
        <end position="181"/>
    </location>
</feature>
<evidence type="ECO:0000256" key="1">
    <source>
        <dbReference type="SAM" id="MobiDB-lite"/>
    </source>
</evidence>
<evidence type="ECO:0000313" key="2">
    <source>
        <dbReference type="EMBL" id="KAL3751744.1"/>
    </source>
</evidence>
<dbReference type="InterPro" id="IPR012442">
    <property type="entry name" value="DUF1645_plant"/>
</dbReference>
<sequence length="294" mass="31954">MEVYRAVPISPSSFNPHYSTAESEPFDKLAQDFEDKLGVSVAGPDGSEDPSTASAEEKPQLEEEEEDDGGDGDSDFEFACLNPDGSPVSADDVFDNGRIRPFFPLFNRDLVFAAAAAAEPEPSSSLLLPPVKKVFAEAVADEPRGTYCDWRARIVEETPPSPGSCRKSNSTGSSKMWRFRDLLPRSNSDGRDAVVMLKPHADAKPSDGGVEKGRRSTDKAAERKEGAKAEEAKKGKGKGKATAAAPSAHERHYVKSRAVKESEKRKSYLPYKRDLLGLGFFTSVNGLSKNLHPF</sequence>
<feature type="region of interest" description="Disordered" evidence="1">
    <location>
        <begin position="1"/>
        <end position="93"/>
    </location>
</feature>
<evidence type="ECO:0000313" key="3">
    <source>
        <dbReference type="Proteomes" id="UP001634007"/>
    </source>
</evidence>
<name>A0ABD3LIW6_EUCGL</name>
<organism evidence="2 3">
    <name type="scientific">Eucalyptus globulus</name>
    <name type="common">Tasmanian blue gum</name>
    <dbReference type="NCBI Taxonomy" id="34317"/>
    <lineage>
        <taxon>Eukaryota</taxon>
        <taxon>Viridiplantae</taxon>
        <taxon>Streptophyta</taxon>
        <taxon>Embryophyta</taxon>
        <taxon>Tracheophyta</taxon>
        <taxon>Spermatophyta</taxon>
        <taxon>Magnoliopsida</taxon>
        <taxon>eudicotyledons</taxon>
        <taxon>Gunneridae</taxon>
        <taxon>Pentapetalae</taxon>
        <taxon>rosids</taxon>
        <taxon>malvids</taxon>
        <taxon>Myrtales</taxon>
        <taxon>Myrtaceae</taxon>
        <taxon>Myrtoideae</taxon>
        <taxon>Eucalypteae</taxon>
        <taxon>Eucalyptus</taxon>
    </lineage>
</organism>
<comment type="caution">
    <text evidence="2">The sequence shown here is derived from an EMBL/GenBank/DDBJ whole genome shotgun (WGS) entry which is preliminary data.</text>
</comment>
<feature type="region of interest" description="Disordered" evidence="1">
    <location>
        <begin position="199"/>
        <end position="265"/>
    </location>
</feature>
<dbReference type="AlphaFoldDB" id="A0ABD3LIW6"/>
<proteinExistence type="predicted"/>
<feature type="compositionally biased region" description="Basic and acidic residues" evidence="1">
    <location>
        <begin position="199"/>
        <end position="234"/>
    </location>
</feature>